<keyword evidence="2" id="KW-0812">Transmembrane</keyword>
<gene>
    <name evidence="3" type="primary">RCH1</name>
    <name evidence="3" type="ORF">Plec18167_001872</name>
</gene>
<dbReference type="PANTHER" id="PTHR18640:SF5">
    <property type="entry name" value="SODIUM_BILE ACID COTRANSPORTER 7"/>
    <property type="match status" value="1"/>
</dbReference>
<feature type="transmembrane region" description="Helical" evidence="2">
    <location>
        <begin position="211"/>
        <end position="229"/>
    </location>
</feature>
<organism evidence="3 4">
    <name type="scientific">Paecilomyces lecythidis</name>
    <dbReference type="NCBI Taxonomy" id="3004212"/>
    <lineage>
        <taxon>Eukaryota</taxon>
        <taxon>Fungi</taxon>
        <taxon>Dikarya</taxon>
        <taxon>Ascomycota</taxon>
        <taxon>Pezizomycotina</taxon>
        <taxon>Eurotiomycetes</taxon>
        <taxon>Eurotiomycetidae</taxon>
        <taxon>Eurotiales</taxon>
        <taxon>Thermoascaceae</taxon>
        <taxon>Paecilomyces</taxon>
    </lineage>
</organism>
<dbReference type="InterPro" id="IPR016833">
    <property type="entry name" value="Put_Na-Bile_cotransptr"/>
</dbReference>
<dbReference type="PANTHER" id="PTHR18640">
    <property type="entry name" value="SOLUTE CARRIER FAMILY 10 MEMBER 7"/>
    <property type="match status" value="1"/>
</dbReference>
<proteinExistence type="predicted"/>
<sequence>MANGGEVASAHDEKRRVKNTRGLNIAKKALLLILHQWLLIGMGVVCVLAYFFPNVAKQGGIIRSEYSILYGAVALIFLISGLSIPRQKLFTHMLNWRLHVLVQVTSFLFIPALVLAIVHIVLAGDPDGHIDRAVLAGYILVACIPTTIASNVVMTRAAGGDDAAALVEVLVANVLGPFVTAGWTVTLIPDTPEFSVWKHGEGALNQMYRDVFKQLGLAVLIPLAVGQLIRWTWSDQTAWVLQTFKVAKVGTFCLLLLIWTTFSSCFATHALESLSTQSIVFVVLFNVVLYLFLTVFCFVISRPPRCLRALPWGERIFRRIDPEETIAICFCGPAKTTALGIPLLYAMWSSIDLYTKAKTSVPVLLYTTEQVCVAHFMVYIFRRWHRRLQKRQDLESTGEPESHAETTDGPHGQSPLESKEIDSQPHRQSIER</sequence>
<keyword evidence="4" id="KW-1185">Reference proteome</keyword>
<evidence type="ECO:0000256" key="1">
    <source>
        <dbReference type="SAM" id="MobiDB-lite"/>
    </source>
</evidence>
<dbReference type="Gene3D" id="1.20.1530.20">
    <property type="match status" value="1"/>
</dbReference>
<dbReference type="PIRSF" id="PIRSF026166">
    <property type="entry name" value="UCP026166"/>
    <property type="match status" value="1"/>
</dbReference>
<keyword evidence="3" id="KW-0378">Hydrolase</keyword>
<feature type="transmembrane region" description="Helical" evidence="2">
    <location>
        <begin position="249"/>
        <end position="271"/>
    </location>
</feature>
<dbReference type="Proteomes" id="UP001583193">
    <property type="component" value="Unassembled WGS sequence"/>
</dbReference>
<feature type="transmembrane region" description="Helical" evidence="2">
    <location>
        <begin position="134"/>
        <end position="153"/>
    </location>
</feature>
<reference evidence="3 4" key="1">
    <citation type="journal article" date="2024" name="IMA Fungus">
        <title>IMA Genome - F19 : A genome assembly and annotation guide to empower mycologists, including annotated draft genome sequences of Ceratocystis pirilliformis, Diaporthe australafricana, Fusarium ophioides, Paecilomyces lecythidis, and Sporothrix stenoceras.</title>
        <authorList>
            <person name="Aylward J."/>
            <person name="Wilson A.M."/>
            <person name="Visagie C.M."/>
            <person name="Spraker J."/>
            <person name="Barnes I."/>
            <person name="Buitendag C."/>
            <person name="Ceriani C."/>
            <person name="Del Mar Angel L."/>
            <person name="du Plessis D."/>
            <person name="Fuchs T."/>
            <person name="Gasser K."/>
            <person name="Kramer D."/>
            <person name="Li W."/>
            <person name="Munsamy K."/>
            <person name="Piso A."/>
            <person name="Price J.L."/>
            <person name="Sonnekus B."/>
            <person name="Thomas C."/>
            <person name="van der Nest A."/>
            <person name="van Dijk A."/>
            <person name="van Heerden A."/>
            <person name="van Vuuren N."/>
            <person name="Yilmaz N."/>
            <person name="Duong T.A."/>
            <person name="van der Merwe N.A."/>
            <person name="Wingfield M.J."/>
            <person name="Wingfield B.D."/>
        </authorList>
    </citation>
    <scope>NUCLEOTIDE SEQUENCE [LARGE SCALE GENOMIC DNA]</scope>
    <source>
        <strain evidence="3 4">CMW 18167</strain>
    </source>
</reference>
<feature type="region of interest" description="Disordered" evidence="1">
    <location>
        <begin position="392"/>
        <end position="432"/>
    </location>
</feature>
<feature type="transmembrane region" description="Helical" evidence="2">
    <location>
        <begin position="96"/>
        <end position="122"/>
    </location>
</feature>
<dbReference type="EMBL" id="JAVDPF010000003">
    <property type="protein sequence ID" value="KAL1885215.1"/>
    <property type="molecule type" value="Genomic_DNA"/>
</dbReference>
<evidence type="ECO:0000313" key="3">
    <source>
        <dbReference type="EMBL" id="KAL1885215.1"/>
    </source>
</evidence>
<feature type="compositionally biased region" description="Basic and acidic residues" evidence="1">
    <location>
        <begin position="392"/>
        <end position="408"/>
    </location>
</feature>
<feature type="transmembrane region" description="Helical" evidence="2">
    <location>
        <begin position="277"/>
        <end position="300"/>
    </location>
</feature>
<name>A0ABR3YB36_9EURO</name>
<feature type="transmembrane region" description="Helical" evidence="2">
    <location>
        <begin position="165"/>
        <end position="188"/>
    </location>
</feature>
<evidence type="ECO:0000313" key="4">
    <source>
        <dbReference type="Proteomes" id="UP001583193"/>
    </source>
</evidence>
<feature type="transmembrane region" description="Helical" evidence="2">
    <location>
        <begin position="360"/>
        <end position="381"/>
    </location>
</feature>
<dbReference type="Pfam" id="PF13593">
    <property type="entry name" value="SBF_like"/>
    <property type="match status" value="1"/>
</dbReference>
<accession>A0ABR3YB36</accession>
<feature type="compositionally biased region" description="Basic and acidic residues" evidence="1">
    <location>
        <begin position="417"/>
        <end position="432"/>
    </location>
</feature>
<keyword evidence="2" id="KW-1133">Transmembrane helix</keyword>
<dbReference type="InterPro" id="IPR038770">
    <property type="entry name" value="Na+/solute_symporter_sf"/>
</dbReference>
<dbReference type="EC" id="3.4.25.1" evidence="3"/>
<dbReference type="GO" id="GO:0016787">
    <property type="term" value="F:hydrolase activity"/>
    <property type="evidence" value="ECO:0007669"/>
    <property type="project" value="UniProtKB-KW"/>
</dbReference>
<comment type="caution">
    <text evidence="3">The sequence shown here is derived from an EMBL/GenBank/DDBJ whole genome shotgun (WGS) entry which is preliminary data.</text>
</comment>
<evidence type="ECO:0000256" key="2">
    <source>
        <dbReference type="SAM" id="Phobius"/>
    </source>
</evidence>
<protein>
    <submittedName>
        <fullName evidence="3">LRR receptor-like serine/threonine-protein kinase RGI2</fullName>
        <ecNumber evidence="3">3.4.25.1</ecNumber>
    </submittedName>
</protein>
<feature type="transmembrane region" description="Helical" evidence="2">
    <location>
        <begin position="29"/>
        <end position="52"/>
    </location>
</feature>
<feature type="transmembrane region" description="Helical" evidence="2">
    <location>
        <begin position="325"/>
        <end position="348"/>
    </location>
</feature>
<keyword evidence="2" id="KW-0472">Membrane</keyword>
<feature type="transmembrane region" description="Helical" evidence="2">
    <location>
        <begin position="67"/>
        <end position="84"/>
    </location>
</feature>